<dbReference type="CDD" id="cd05930">
    <property type="entry name" value="A_NRPS"/>
    <property type="match status" value="1"/>
</dbReference>
<dbReference type="FunFam" id="3.30.300.30:FF:000010">
    <property type="entry name" value="Enterobactin synthetase component F"/>
    <property type="match status" value="1"/>
</dbReference>
<dbReference type="SUPFAM" id="SSF47336">
    <property type="entry name" value="ACP-like"/>
    <property type="match status" value="1"/>
</dbReference>
<dbReference type="Gene3D" id="3.30.559.30">
    <property type="entry name" value="Nonribosomal peptide synthetase, condensation domain"/>
    <property type="match status" value="1"/>
</dbReference>
<dbReference type="EMBL" id="JAHHGZ010000003">
    <property type="protein sequence ID" value="MBW4666583.1"/>
    <property type="molecule type" value="Genomic_DNA"/>
</dbReference>
<keyword evidence="3" id="KW-0596">Phosphopantetheine</keyword>
<comment type="cofactor">
    <cofactor evidence="1">
        <name>pantetheine 4'-phosphate</name>
        <dbReference type="ChEBI" id="CHEBI:47942"/>
    </cofactor>
</comment>
<dbReference type="Gene3D" id="3.30.300.30">
    <property type="match status" value="1"/>
</dbReference>
<evidence type="ECO:0000313" key="6">
    <source>
        <dbReference type="EMBL" id="MBW4666583.1"/>
    </source>
</evidence>
<dbReference type="CDD" id="cd19531">
    <property type="entry name" value="LCL_NRPS-like"/>
    <property type="match status" value="1"/>
</dbReference>
<evidence type="ECO:0000256" key="3">
    <source>
        <dbReference type="ARBA" id="ARBA00022450"/>
    </source>
</evidence>
<dbReference type="InterPro" id="IPR001242">
    <property type="entry name" value="Condensation_dom"/>
</dbReference>
<dbReference type="NCBIfam" id="TIGR01733">
    <property type="entry name" value="AA-adenyl-dom"/>
    <property type="match status" value="1"/>
</dbReference>
<dbReference type="Gene3D" id="3.40.50.1820">
    <property type="entry name" value="alpha/beta hydrolase"/>
    <property type="match status" value="1"/>
</dbReference>
<dbReference type="SUPFAM" id="SSF53474">
    <property type="entry name" value="alpha/beta-Hydrolases"/>
    <property type="match status" value="1"/>
</dbReference>
<reference evidence="6" key="2">
    <citation type="journal article" date="2022" name="Microbiol. Resour. Announc.">
        <title>Metagenome Sequencing to Explore Phylogenomics of Terrestrial Cyanobacteria.</title>
        <authorList>
            <person name="Ward R.D."/>
            <person name="Stajich J.E."/>
            <person name="Johansen J.R."/>
            <person name="Huntemann M."/>
            <person name="Clum A."/>
            <person name="Foster B."/>
            <person name="Foster B."/>
            <person name="Roux S."/>
            <person name="Palaniappan K."/>
            <person name="Varghese N."/>
            <person name="Mukherjee S."/>
            <person name="Reddy T.B.K."/>
            <person name="Daum C."/>
            <person name="Copeland A."/>
            <person name="Chen I.A."/>
            <person name="Ivanova N.N."/>
            <person name="Kyrpides N.C."/>
            <person name="Shapiro N."/>
            <person name="Eloe-Fadrosh E.A."/>
            <person name="Pietrasiak N."/>
        </authorList>
    </citation>
    <scope>NUCLEOTIDE SEQUENCE</scope>
    <source>
        <strain evidence="6">GSE-NOS-MK-12-04C</strain>
    </source>
</reference>
<dbReference type="SUPFAM" id="SSF52777">
    <property type="entry name" value="CoA-dependent acyltransferases"/>
    <property type="match status" value="2"/>
</dbReference>
<proteinExistence type="inferred from homology"/>
<dbReference type="PANTHER" id="PTHR45527:SF14">
    <property type="entry name" value="PLIPASTATIN SYNTHASE SUBUNIT B"/>
    <property type="match status" value="1"/>
</dbReference>
<dbReference type="FunFam" id="2.30.38.10:FF:000001">
    <property type="entry name" value="Non-ribosomal peptide synthetase PvdI"/>
    <property type="match status" value="1"/>
</dbReference>
<reference evidence="6" key="1">
    <citation type="submission" date="2021-05" db="EMBL/GenBank/DDBJ databases">
        <authorList>
            <person name="Pietrasiak N."/>
            <person name="Ward R."/>
            <person name="Stajich J.E."/>
            <person name="Kurbessoian T."/>
        </authorList>
    </citation>
    <scope>NUCLEOTIDE SEQUENCE</scope>
    <source>
        <strain evidence="6">GSE-NOS-MK-12-04C</strain>
    </source>
</reference>
<dbReference type="InterPro" id="IPR000873">
    <property type="entry name" value="AMP-dep_synth/lig_dom"/>
</dbReference>
<dbReference type="GO" id="GO:0008610">
    <property type="term" value="P:lipid biosynthetic process"/>
    <property type="evidence" value="ECO:0007669"/>
    <property type="project" value="UniProtKB-ARBA"/>
</dbReference>
<evidence type="ECO:0000256" key="4">
    <source>
        <dbReference type="ARBA" id="ARBA00022553"/>
    </source>
</evidence>
<feature type="domain" description="Carrier" evidence="5">
    <location>
        <begin position="1006"/>
        <end position="1081"/>
    </location>
</feature>
<evidence type="ECO:0000256" key="1">
    <source>
        <dbReference type="ARBA" id="ARBA00001957"/>
    </source>
</evidence>
<protein>
    <submittedName>
        <fullName evidence="6">Amino acid adenylation domain-containing protein</fullName>
    </submittedName>
</protein>
<dbReference type="GO" id="GO:0003824">
    <property type="term" value="F:catalytic activity"/>
    <property type="evidence" value="ECO:0007669"/>
    <property type="project" value="InterPro"/>
</dbReference>
<dbReference type="FunFam" id="3.40.50.12780:FF:000012">
    <property type="entry name" value="Non-ribosomal peptide synthetase"/>
    <property type="match status" value="1"/>
</dbReference>
<dbReference type="InterPro" id="IPR001031">
    <property type="entry name" value="Thioesterase"/>
</dbReference>
<dbReference type="PROSITE" id="PS50075">
    <property type="entry name" value="CARRIER"/>
    <property type="match status" value="1"/>
</dbReference>
<dbReference type="SUPFAM" id="SSF56801">
    <property type="entry name" value="Acetyl-CoA synthetase-like"/>
    <property type="match status" value="1"/>
</dbReference>
<dbReference type="Proteomes" id="UP000729701">
    <property type="component" value="Unassembled WGS sequence"/>
</dbReference>
<dbReference type="FunFam" id="3.40.50.980:FF:000001">
    <property type="entry name" value="Non-ribosomal peptide synthetase"/>
    <property type="match status" value="1"/>
</dbReference>
<comment type="caution">
    <text evidence="6">The sequence shown here is derived from an EMBL/GenBank/DDBJ whole genome shotgun (WGS) entry which is preliminary data.</text>
</comment>
<evidence type="ECO:0000313" key="7">
    <source>
        <dbReference type="Proteomes" id="UP000729701"/>
    </source>
</evidence>
<dbReference type="PROSITE" id="PS00455">
    <property type="entry name" value="AMP_BINDING"/>
    <property type="match status" value="1"/>
</dbReference>
<dbReference type="InterPro" id="IPR025110">
    <property type="entry name" value="AMP-bd_C"/>
</dbReference>
<dbReference type="GO" id="GO:0031177">
    <property type="term" value="F:phosphopantetheine binding"/>
    <property type="evidence" value="ECO:0007669"/>
    <property type="project" value="TreeGrafter"/>
</dbReference>
<name>A0A951UQN1_9CYAN</name>
<keyword evidence="4" id="KW-0597">Phosphoprotein</keyword>
<dbReference type="InterPro" id="IPR036736">
    <property type="entry name" value="ACP-like_sf"/>
</dbReference>
<evidence type="ECO:0000256" key="2">
    <source>
        <dbReference type="ARBA" id="ARBA00006432"/>
    </source>
</evidence>
<dbReference type="PANTHER" id="PTHR45527">
    <property type="entry name" value="NONRIBOSOMAL PEPTIDE SYNTHETASE"/>
    <property type="match status" value="1"/>
</dbReference>
<dbReference type="FunFam" id="3.30.559.10:FF:000012">
    <property type="entry name" value="Non-ribosomal peptide synthetase"/>
    <property type="match status" value="1"/>
</dbReference>
<accession>A0A951UQN1</accession>
<dbReference type="InterPro" id="IPR045851">
    <property type="entry name" value="AMP-bd_C_sf"/>
</dbReference>
<dbReference type="GO" id="GO:0044550">
    <property type="term" value="P:secondary metabolite biosynthetic process"/>
    <property type="evidence" value="ECO:0007669"/>
    <property type="project" value="UniProtKB-ARBA"/>
</dbReference>
<dbReference type="GO" id="GO:0005829">
    <property type="term" value="C:cytosol"/>
    <property type="evidence" value="ECO:0007669"/>
    <property type="project" value="TreeGrafter"/>
</dbReference>
<sequence>MDNKYSNLSPGKKALLEKWKGGKLQAEVIPTSQDCQNIPLSFSQQRLWFIDQLYHDSSFYNIPISFHIQGNLNIAAIEQSLNEILKRHEVWRTNFRLVNGEPTQEIALQSTWDLSVINLEHLSGKDWEAEVKQFAAEEAKKPFNLAKGLLVRATLLRLSEEEHVLLVTMHHIITDGWSCGVFLRELSSLYAAFSQNQPSPLPELPIQYADFTIWQRDRLKGEFLATQLNYWKQQLQGELAVLQLPTDRPRPNLTTFTGAKQYFTFSASLTNALKQLSQREDATLFMSLLAAFNILLYRYTDQEDILIGSPIANRNRPELEEMLGLFVNTLVLRNNLSGNPSFRELLHRVREVTLDAYAHQDLPFEMIVEELQPERDLSRNPLYEVMFVLQNTPSSVQEVSGLTLRTLEFDSGTAQLDIFLSMSESEEGLTGCLEYNTDIFDTTTITQFTNNFQTLLENIVANPEQYLNELSILSGFEQKELLFQLNQTHADYPQDISLHQLFEQQVKLTPDYIALISNSEEITYLQLNHRVNQLAHYLQKQSVTKETLVALCLERHLDMVVGILAILKAGGAYIPLDPSYPVERLNFMLSDSQASLLISKQEILEKLSLFAAKTVCLDIQKEEIAQESLENPINLSSSDNLAYIIYTSGSTGTPKGVLGTHRGTVNGLHWLWKTYPFSEGEVCCQKTAISFVDSVWEIFAPLLQGIPTVIISNATVLDPQLFIESLVQYKISRIILVPSLLRLLLDNYSHLVKKLTHLKFWITSGEALSVKLVQTFRELMPEAKLINLYGSSEVSANATYYDTSLFPDEATSVPIGGPINNTQVYVLNRDLQPTPIGVVGELYLGGDGLAKGYLERPELTQEKFIDNPFLPGDKLYKTGDLVRYLRDGNLEYLGRHDDQVKIRGFRVELGEIATAIAQHPDVRESVVIASNENQDNPRLIAYVVTDKQDINTELLPYLQQKLPNYMLPSAFIVLDKLPLTPNGKVDKRALPNSEVIQSNTNKAFIAPRNFTELALAKIWENLLNTSPVGMTDNFFDLGGHSFLGVRLMAQIYDKFRHNLPLSTLFENPTIEKLAVIVSQPFRKISNSHLVAINSSGDKIPFFCMHGAGGDISQYFKLSKILGEEYPFYGLEHGPDPEQPKIISVEETASRYLQEILKVEPNGPYFLGGHCYGGVLAFEMAQQLVKQGQTVGLVTIIDAILPQKTIESTDDDDAKFLLRIAEEIKTENNINFYVPFEEIRDLTVDEQLNLVNKKANFLFSDAELKDFLRNYQLFKANVKAMRDYVPQVYPHSLTVFRAEEEIIHDFDNPEWSTDDHFLGWDRCSSKSTQVIEIPGNHFSILMEPHIHKLAKQLKLCIDNAIRNF</sequence>
<evidence type="ECO:0000259" key="5">
    <source>
        <dbReference type="PROSITE" id="PS50075"/>
    </source>
</evidence>
<dbReference type="Pfam" id="PF00501">
    <property type="entry name" value="AMP-binding"/>
    <property type="match status" value="1"/>
</dbReference>
<dbReference type="FunFam" id="1.10.1200.10:FF:000005">
    <property type="entry name" value="Nonribosomal peptide synthetase 1"/>
    <property type="match status" value="1"/>
</dbReference>
<dbReference type="InterPro" id="IPR009081">
    <property type="entry name" value="PP-bd_ACP"/>
</dbReference>
<dbReference type="Pfam" id="PF00550">
    <property type="entry name" value="PP-binding"/>
    <property type="match status" value="1"/>
</dbReference>
<dbReference type="InterPro" id="IPR020845">
    <property type="entry name" value="AMP-binding_CS"/>
</dbReference>
<dbReference type="Gene3D" id="2.30.38.10">
    <property type="entry name" value="Luciferase, Domain 3"/>
    <property type="match status" value="1"/>
</dbReference>
<dbReference type="Gene3D" id="3.40.50.980">
    <property type="match status" value="2"/>
</dbReference>
<comment type="similarity">
    <text evidence="2">Belongs to the ATP-dependent AMP-binding enzyme family.</text>
</comment>
<dbReference type="InterPro" id="IPR023213">
    <property type="entry name" value="CAT-like_dom_sf"/>
</dbReference>
<organism evidence="6 7">
    <name type="scientific">Cyanomargarita calcarea GSE-NOS-MK-12-04C</name>
    <dbReference type="NCBI Taxonomy" id="2839659"/>
    <lineage>
        <taxon>Bacteria</taxon>
        <taxon>Bacillati</taxon>
        <taxon>Cyanobacteriota</taxon>
        <taxon>Cyanophyceae</taxon>
        <taxon>Nostocales</taxon>
        <taxon>Cyanomargaritaceae</taxon>
        <taxon>Cyanomargarita</taxon>
    </lineage>
</organism>
<dbReference type="InterPro" id="IPR010071">
    <property type="entry name" value="AA_adenyl_dom"/>
</dbReference>
<dbReference type="FunFam" id="3.30.559.30:FF:000001">
    <property type="entry name" value="Non-ribosomal peptide synthetase"/>
    <property type="match status" value="1"/>
</dbReference>
<dbReference type="Pfam" id="PF00975">
    <property type="entry name" value="Thioesterase"/>
    <property type="match status" value="1"/>
</dbReference>
<gene>
    <name evidence="6" type="ORF">KME60_03855</name>
</gene>
<dbReference type="GO" id="GO:0043041">
    <property type="term" value="P:amino acid activation for nonribosomal peptide biosynthetic process"/>
    <property type="evidence" value="ECO:0007669"/>
    <property type="project" value="TreeGrafter"/>
</dbReference>
<dbReference type="InterPro" id="IPR029058">
    <property type="entry name" value="AB_hydrolase_fold"/>
</dbReference>
<dbReference type="Pfam" id="PF00668">
    <property type="entry name" value="Condensation"/>
    <property type="match status" value="1"/>
</dbReference>
<dbReference type="Gene3D" id="3.30.559.10">
    <property type="entry name" value="Chloramphenicol acetyltransferase-like domain"/>
    <property type="match status" value="1"/>
</dbReference>
<dbReference type="Pfam" id="PF13193">
    <property type="entry name" value="AMP-binding_C"/>
    <property type="match status" value="1"/>
</dbReference>
<dbReference type="Gene3D" id="1.10.1200.10">
    <property type="entry name" value="ACP-like"/>
    <property type="match status" value="1"/>
</dbReference>